<feature type="compositionally biased region" description="Gly residues" evidence="1">
    <location>
        <begin position="362"/>
        <end position="388"/>
    </location>
</feature>
<feature type="compositionally biased region" description="Basic and acidic residues" evidence="1">
    <location>
        <begin position="17"/>
        <end position="33"/>
    </location>
</feature>
<feature type="compositionally biased region" description="Polar residues" evidence="1">
    <location>
        <begin position="458"/>
        <end position="471"/>
    </location>
</feature>
<keyword evidence="3" id="KW-1185">Reference proteome</keyword>
<name>A0ABQ5RWG4_9CHLO</name>
<gene>
    <name evidence="2" type="ORF">VaNZ11_004506</name>
</gene>
<dbReference type="Proteomes" id="UP001165090">
    <property type="component" value="Unassembled WGS sequence"/>
</dbReference>
<organism evidence="2 3">
    <name type="scientific">Volvox africanus</name>
    <dbReference type="NCBI Taxonomy" id="51714"/>
    <lineage>
        <taxon>Eukaryota</taxon>
        <taxon>Viridiplantae</taxon>
        <taxon>Chlorophyta</taxon>
        <taxon>core chlorophytes</taxon>
        <taxon>Chlorophyceae</taxon>
        <taxon>CS clade</taxon>
        <taxon>Chlamydomonadales</taxon>
        <taxon>Volvocaceae</taxon>
        <taxon>Volvox</taxon>
    </lineage>
</organism>
<feature type="compositionally biased region" description="Polar residues" evidence="1">
    <location>
        <begin position="714"/>
        <end position="729"/>
    </location>
</feature>
<feature type="compositionally biased region" description="Polar residues" evidence="1">
    <location>
        <begin position="345"/>
        <end position="356"/>
    </location>
</feature>
<feature type="region of interest" description="Disordered" evidence="1">
    <location>
        <begin position="453"/>
        <end position="532"/>
    </location>
</feature>
<feature type="compositionally biased region" description="Polar residues" evidence="1">
    <location>
        <begin position="184"/>
        <end position="195"/>
    </location>
</feature>
<feature type="region of interest" description="Disordered" evidence="1">
    <location>
        <begin position="553"/>
        <end position="573"/>
    </location>
</feature>
<evidence type="ECO:0000313" key="2">
    <source>
        <dbReference type="EMBL" id="GLI61945.1"/>
    </source>
</evidence>
<sequence length="966" mass="97963">MVRAVRRCARYSSTDSALERDSSATRPPRKTEDGDSLQMLSNVQRQLVQKSFQTYEFEAKIKAKDRDEEHATTANEVLQQALRSHAASVAALHVDAVPSTDDFRQRMPKKSLGRFQYEDLSHLPERPLTEDDVFTTSAADKLHLHLKPVGQQCPTGSGSGGGSGSNSSNIVSIDDADADGGRDSPQTVASSTESPPRSLLRKGPSPPRSTGPGVPRSGISGGIVGIGYTKPVPKTTRQVSLAGGSSGGDSILDTGTGYPNRTSSDMVDVEPADNSAAGYVALHRTDSCMRRADKMLQALRESHGSVPGCSSALPHISKPLAPFLVSTSPQFSTSVKQAASPFRISATSPSTRHPQPSCSTGVGSGDGGGELLGSGGPGGGGGGGGGQHAGSIARQLLQHVTAGSGPQDNPLGTKSYSNKGLAVGLMAGRQQQLHPSLHRRSCSPQHGQFCILPESHTRGGNTVSWSPTEQSPRTEHEGGESGNCRAAGANNCGQQSPSFVWRPIPPPPPRREPSGTGGGIPSSTGFGLRPTFNSGDGAVLQIHLGRSLRHISATDEGDVGPGSGGFGGGDGSNGGGGGGTAAIVTIASVTGGGGGSVRDTGSILVPVPPVSGNERLFTQISRSVARSGPQQHWIPTFNKPLSSSASSAFTAASCGASPYAAPGLSACGEPGATVLEGFATGGAASTAAGSAAAGDVGGGGSVRGRTAPAPLQPPTSGSPAQADALSQSGPPCVKLPPISDLSGPSAGGPDATETQNSRRARVRPSLSCSAAEGSGVVAAFVQRTRRTQPAPVASASWRTQRGNAITPQAIAAAAERDLMSSGSGSAKGPAVQSLGACGFDREFLISSGGDLHWGLTDASDSVRVARRPRCGHDAAKAGPGGVAAASTVIGGGGGSDSISSSPRDRKQNRRRRAAAQENSAAARMGGFRSARMMSGSGVAAAEDQPGSPSMMSRMKQALGNFWGRNS</sequence>
<feature type="region of interest" description="Disordered" evidence="1">
    <location>
        <begin position="872"/>
        <end position="952"/>
    </location>
</feature>
<feature type="region of interest" description="Disordered" evidence="1">
    <location>
        <begin position="1"/>
        <end position="37"/>
    </location>
</feature>
<feature type="region of interest" description="Disordered" evidence="1">
    <location>
        <begin position="343"/>
        <end position="389"/>
    </location>
</feature>
<comment type="caution">
    <text evidence="2">The sequence shown here is derived from an EMBL/GenBank/DDBJ whole genome shotgun (WGS) entry which is preliminary data.</text>
</comment>
<dbReference type="EMBL" id="BSDZ01000011">
    <property type="protein sequence ID" value="GLI61945.1"/>
    <property type="molecule type" value="Genomic_DNA"/>
</dbReference>
<proteinExistence type="predicted"/>
<feature type="region of interest" description="Disordered" evidence="1">
    <location>
        <begin position="688"/>
        <end position="767"/>
    </location>
</feature>
<feature type="compositionally biased region" description="Gly residues" evidence="1">
    <location>
        <begin position="559"/>
        <end position="573"/>
    </location>
</feature>
<evidence type="ECO:0000256" key="1">
    <source>
        <dbReference type="SAM" id="MobiDB-lite"/>
    </source>
</evidence>
<feature type="region of interest" description="Disordered" evidence="1">
    <location>
        <begin position="148"/>
        <end position="257"/>
    </location>
</feature>
<reference evidence="2 3" key="1">
    <citation type="journal article" date="2023" name="IScience">
        <title>Expanded male sex-determining region conserved during the evolution of homothallism in the green alga Volvox.</title>
        <authorList>
            <person name="Yamamoto K."/>
            <person name="Matsuzaki R."/>
            <person name="Mahakham W."/>
            <person name="Heman W."/>
            <person name="Sekimoto H."/>
            <person name="Kawachi M."/>
            <person name="Minakuchi Y."/>
            <person name="Toyoda A."/>
            <person name="Nozaki H."/>
        </authorList>
    </citation>
    <scope>NUCLEOTIDE SEQUENCE [LARGE SCALE GENOMIC DNA]</scope>
    <source>
        <strain evidence="2 3">NIES-4468</strain>
    </source>
</reference>
<protein>
    <submittedName>
        <fullName evidence="2">Uncharacterized protein</fullName>
    </submittedName>
</protein>
<accession>A0ABQ5RWG4</accession>
<evidence type="ECO:0000313" key="3">
    <source>
        <dbReference type="Proteomes" id="UP001165090"/>
    </source>
</evidence>